<protein>
    <submittedName>
        <fullName evidence="5">Methyl-accepting chemotaxis protein</fullName>
    </submittedName>
</protein>
<dbReference type="RefSeq" id="WP_014966359.1">
    <property type="nucleotide sequence ID" value="NC_018664.1"/>
</dbReference>
<dbReference type="GO" id="GO:0016020">
    <property type="term" value="C:membrane"/>
    <property type="evidence" value="ECO:0007669"/>
    <property type="project" value="InterPro"/>
</dbReference>
<evidence type="ECO:0000256" key="2">
    <source>
        <dbReference type="PROSITE-ProRule" id="PRU00284"/>
    </source>
</evidence>
<dbReference type="SUPFAM" id="SSF103190">
    <property type="entry name" value="Sensory domain-like"/>
    <property type="match status" value="1"/>
</dbReference>
<dbReference type="AlphaFoldDB" id="K0AWR7"/>
<evidence type="ECO:0000313" key="5">
    <source>
        <dbReference type="EMBL" id="AFS77222.1"/>
    </source>
</evidence>
<dbReference type="SUPFAM" id="SSF58104">
    <property type="entry name" value="Methyl-accepting chemotaxis protein (MCP) signaling domain"/>
    <property type="match status" value="1"/>
</dbReference>
<organism evidence="5 6">
    <name type="scientific">Gottschalkia acidurici (strain ATCC 7906 / DSM 604 / BCRC 14475 / CIP 104303 / KCTC 5404 / NCIMB 10678 / 9a)</name>
    <name type="common">Clostridium acidurici</name>
    <dbReference type="NCBI Taxonomy" id="1128398"/>
    <lineage>
        <taxon>Bacteria</taxon>
        <taxon>Bacillati</taxon>
        <taxon>Bacillota</taxon>
        <taxon>Tissierellia</taxon>
        <taxon>Tissierellales</taxon>
        <taxon>Gottschalkiaceae</taxon>
        <taxon>Gottschalkia</taxon>
    </lineage>
</organism>
<evidence type="ECO:0000313" key="6">
    <source>
        <dbReference type="Proteomes" id="UP000006094"/>
    </source>
</evidence>
<reference evidence="5 6" key="1">
    <citation type="journal article" date="2012" name="PLoS ONE">
        <title>The purine-utilizing bacterium Clostridium acidurici 9a: a genome-guided metabolic reconsideration.</title>
        <authorList>
            <person name="Hartwich K."/>
            <person name="Poehlein A."/>
            <person name="Daniel R."/>
        </authorList>
    </citation>
    <scope>NUCLEOTIDE SEQUENCE [LARGE SCALE GENOMIC DNA]</scope>
    <source>
        <strain evidence="6">ATCC 7906 / DSM 604 / BCRC 14475 / CIP 104303 / KCTC 5404 / NCIMB 10678 / 9a</strain>
    </source>
</reference>
<keyword evidence="3" id="KW-1133">Transmembrane helix</keyword>
<dbReference type="HOGENOM" id="CLU_000445_107_18_9"/>
<proteinExistence type="predicted"/>
<feature type="transmembrane region" description="Helical" evidence="3">
    <location>
        <begin position="6"/>
        <end position="27"/>
    </location>
</feature>
<name>K0AWR7_GOTA9</name>
<dbReference type="EMBL" id="CP003326">
    <property type="protein sequence ID" value="AFS77222.1"/>
    <property type="molecule type" value="Genomic_DNA"/>
</dbReference>
<evidence type="ECO:0000259" key="4">
    <source>
        <dbReference type="PROSITE" id="PS50111"/>
    </source>
</evidence>
<dbReference type="Gene3D" id="1.10.287.950">
    <property type="entry name" value="Methyl-accepting chemotaxis protein"/>
    <property type="match status" value="1"/>
</dbReference>
<sequence length="516" mass="58373">MYISPTLIVMLVAIVLFIIVIPIVIILKMKRDINFISNKIYQMAHGDLTQKLEIRENSIKHLCKNMNFLILKIRELINQSTNMTDKLIDYCYELENDATTIKTASHENCKAIEEISAETEVQLKDTSHAESLISEIVTDHDKVLENSKTIDEMASSMMKSVDEGNEVYKQLKIKLESSATSNLNLSAKVSTLNDKAYKIQKIADGVREISENTNLLSLNAAIEAARSNVSGHGFSVVAAEIGKLAKISSEQANEIQSIINDINSEISEISMWMKEEVEIINENIKFSDITKENLDKISTESNNTLSSVRDINKIIHLQNDKINGIRQLINKVCSLSEHTVYETDKVNISSKSQLDTIRRTLGSINNLNEMNKSLKISIASFAKNYEITDSTKRYIENGLKALKELSKNEMFLTMDYHKCTSLLRDSIKKHPEFDLFTLMQKDGLRKAITLDYTEQETYVNFSHRPYFKASVHEGLDYQSQPYISDDTYNYCIAITVPVNNKKGEPVGLLIGDLILG</sequence>
<keyword evidence="6" id="KW-1185">Reference proteome</keyword>
<dbReference type="Gene3D" id="3.30.450.20">
    <property type="entry name" value="PAS domain"/>
    <property type="match status" value="1"/>
</dbReference>
<gene>
    <name evidence="5" type="ordered locus">Curi_c01420</name>
</gene>
<dbReference type="CDD" id="cd12914">
    <property type="entry name" value="PDC1_DGC_like"/>
    <property type="match status" value="1"/>
</dbReference>
<keyword evidence="1 2" id="KW-0807">Transducer</keyword>
<accession>K0AWR7</accession>
<dbReference type="PANTHER" id="PTHR32089">
    <property type="entry name" value="METHYL-ACCEPTING CHEMOTAXIS PROTEIN MCPB"/>
    <property type="match status" value="1"/>
</dbReference>
<dbReference type="PROSITE" id="PS50111">
    <property type="entry name" value="CHEMOTAXIS_TRANSDUC_2"/>
    <property type="match status" value="1"/>
</dbReference>
<dbReference type="Proteomes" id="UP000006094">
    <property type="component" value="Chromosome"/>
</dbReference>
<feature type="domain" description="Methyl-accepting transducer" evidence="4">
    <location>
        <begin position="97"/>
        <end position="333"/>
    </location>
</feature>
<dbReference type="STRING" id="1128398.Curi_c01420"/>
<dbReference type="eggNOG" id="COG0840">
    <property type="taxonomic scope" value="Bacteria"/>
</dbReference>
<evidence type="ECO:0000256" key="1">
    <source>
        <dbReference type="ARBA" id="ARBA00023224"/>
    </source>
</evidence>
<keyword evidence="3" id="KW-0472">Membrane</keyword>
<dbReference type="InterPro" id="IPR029151">
    <property type="entry name" value="Sensor-like_sf"/>
</dbReference>
<keyword evidence="3" id="KW-0812">Transmembrane</keyword>
<dbReference type="KEGG" id="cad:Curi_c01420"/>
<dbReference type="PANTHER" id="PTHR32089:SF112">
    <property type="entry name" value="LYSOZYME-LIKE PROTEIN-RELATED"/>
    <property type="match status" value="1"/>
</dbReference>
<evidence type="ECO:0000256" key="3">
    <source>
        <dbReference type="SAM" id="Phobius"/>
    </source>
</evidence>
<dbReference type="SMART" id="SM00283">
    <property type="entry name" value="MA"/>
    <property type="match status" value="1"/>
</dbReference>
<dbReference type="Pfam" id="PF00015">
    <property type="entry name" value="MCPsignal"/>
    <property type="match status" value="1"/>
</dbReference>
<dbReference type="GO" id="GO:0007165">
    <property type="term" value="P:signal transduction"/>
    <property type="evidence" value="ECO:0007669"/>
    <property type="project" value="UniProtKB-KW"/>
</dbReference>
<dbReference type="InterPro" id="IPR004089">
    <property type="entry name" value="MCPsignal_dom"/>
</dbReference>